<accession>A0A0H5QG39</accession>
<name>A0A0H5QG39_NEIMI</name>
<evidence type="ECO:0000313" key="2">
    <source>
        <dbReference type="EMBL" id="CRZ00230.1"/>
    </source>
</evidence>
<dbReference type="AlphaFoldDB" id="A0A0H5QG39"/>
<evidence type="ECO:0000256" key="1">
    <source>
        <dbReference type="SAM" id="MobiDB-lite"/>
    </source>
</evidence>
<dbReference type="EMBL" id="CVTF01000126">
    <property type="protein sequence ID" value="CRZ00230.1"/>
    <property type="molecule type" value="Genomic_DNA"/>
</dbReference>
<evidence type="ECO:0000313" key="3">
    <source>
        <dbReference type="Proteomes" id="UP000182715"/>
    </source>
</evidence>
<protein>
    <submittedName>
        <fullName evidence="2">Uncharacterized protein</fullName>
    </submittedName>
</protein>
<feature type="region of interest" description="Disordered" evidence="1">
    <location>
        <begin position="16"/>
        <end position="56"/>
    </location>
</feature>
<proteinExistence type="predicted"/>
<sequence>MRKIVAKLPEFATANRRRSAVPILRPEGKSGKKRRRQETGNRKQAKQNPSALNRGV</sequence>
<reference evidence="2 3" key="1">
    <citation type="submission" date="2014-11" db="EMBL/GenBank/DDBJ databases">
        <authorList>
            <person name="Diene M.Seydina."/>
        </authorList>
    </citation>
    <scope>NUCLEOTIDE SEQUENCE [LARGE SCALE GENOMIC DNA]</scope>
    <source>
        <strain evidence="2 3">Neisseria meningitidis CHUV</strain>
    </source>
</reference>
<organism evidence="2 3">
    <name type="scientific">Neisseria meningitidis serogroup B</name>
    <dbReference type="NCBI Taxonomy" id="491"/>
    <lineage>
        <taxon>Bacteria</taxon>
        <taxon>Pseudomonadati</taxon>
        <taxon>Pseudomonadota</taxon>
        <taxon>Betaproteobacteria</taxon>
        <taxon>Neisseriales</taxon>
        <taxon>Neisseriaceae</taxon>
        <taxon>Neisseria</taxon>
    </lineage>
</organism>
<dbReference type="Proteomes" id="UP000182715">
    <property type="component" value="Unassembled WGS sequence"/>
</dbReference>
<feature type="compositionally biased region" description="Polar residues" evidence="1">
    <location>
        <begin position="46"/>
        <end position="56"/>
    </location>
</feature>